<evidence type="ECO:0000256" key="2">
    <source>
        <dbReference type="SAM" id="Coils"/>
    </source>
</evidence>
<evidence type="ECO:0000313" key="5">
    <source>
        <dbReference type="Proteomes" id="UP001459277"/>
    </source>
</evidence>
<sequence length="1012" mass="116994">MSFTKNWYTKPTPPDIQFEERIFQSQFSVSADKLYEWNIDGLSEQEIINKMGHMSMVAITYMNNHDLDHPEIVELLSTGFSGTLRGWWDSYLTKDSRESIKRAVKMNDDGLPIFDEKRNSGIPDGVNTLIHTILKHFVGTLTNVSSRVSDYLNNLRCPTMSDYRWYHAVFPSRVMLRKDCKKPYWKEKFIDGLPPSFAHKVKQELIGKNDSIDYENLTYGDIFSTINKLGINMCNDEKLLKDKSKNRTKAKYEMGNFCEQYGLPPIAPSRQKKEKHDKSHKNIHHKKGRTNFVKPSDFYDKKKTVSKKYVKQNPAKGKCFNCGKPGHYSKDCKEKPGKLKNKLTMLNINDKDQEDLFKILESNNSSDSLKDDLSSSDSCYHSADESSDSPNIKLGCKDSCCNTIHSVNTLTKHEENEKLLLSLINQIQNPELQKEYLDKFKKNLTKNEASKKLKSTISFEEVLDRFNKKKPNEVTINELQLELQFVKQKIVNLENEYKIIKSDVDNVKQELLILKLDKTIDKQQSDIEQDELKEGNDFSQQALLSDTDPSLRILAVADYTTTTNKWLKTIRTIHTTSKWNIMSSSASRKHKGKAPAQDYPQDKRFPAEHSFVMHEGASSRKNPSRSTSLQEPVPAEVTFSNGDTNITLQEVTSKILQFHNGNFSDLPTPVKVLLDNLQAAYTINHRKLFKKTLQALEIHLVNLTAQNEVYEGLIIDISSQSPKDKPVNQPFPQNEAFASHSIQHDHYTSQLFGKEEIHSTDKMTLMGTDYAKLSLKTQFSLRCVVANLPSDIHKSILESKAMFRSFDLWYEYFKKLVTASIPDPDELDIDDNVFIQLDWEEYFGKSSRVYERKIHPFPGLLINYEDDELDEEDKDPDWLSQMFEFGFIRMIRVSNRDQLNQLPQIIQQAVARTRSPSILEVIQNLWKDYHFEGNTDRITVFGLKPYGIATQHLSIADYINPKNFTNPLKNPVYEHLLYCGFCNQYTTYHEHDCNNDPSWDPRDNYSDYCDTD</sequence>
<dbReference type="InterPro" id="IPR056648">
    <property type="entry name" value="DUF7746"/>
</dbReference>
<keyword evidence="1" id="KW-0862">Zinc</keyword>
<dbReference type="PROSITE" id="PS50158">
    <property type="entry name" value="ZF_CCHC"/>
    <property type="match status" value="1"/>
</dbReference>
<gene>
    <name evidence="4" type="ORF">SO802_024621</name>
</gene>
<dbReference type="EMBL" id="JAZDWU010000008">
    <property type="protein sequence ID" value="KAK9994918.1"/>
    <property type="molecule type" value="Genomic_DNA"/>
</dbReference>
<accession>A0AAW2CB57</accession>
<evidence type="ECO:0000259" key="3">
    <source>
        <dbReference type="PROSITE" id="PS50158"/>
    </source>
</evidence>
<dbReference type="InterPro" id="IPR001878">
    <property type="entry name" value="Znf_CCHC"/>
</dbReference>
<keyword evidence="1" id="KW-0479">Metal-binding</keyword>
<dbReference type="Proteomes" id="UP001459277">
    <property type="component" value="Unassembled WGS sequence"/>
</dbReference>
<name>A0AAW2CB57_9ROSI</name>
<dbReference type="InterPro" id="IPR036875">
    <property type="entry name" value="Znf_CCHC_sf"/>
</dbReference>
<dbReference type="Pfam" id="PF22909">
    <property type="entry name" value="Caulimovir_coat_dom"/>
    <property type="match status" value="1"/>
</dbReference>
<proteinExistence type="predicted"/>
<dbReference type="GO" id="GO:0008270">
    <property type="term" value="F:zinc ion binding"/>
    <property type="evidence" value="ECO:0007669"/>
    <property type="project" value="UniProtKB-KW"/>
</dbReference>
<dbReference type="SUPFAM" id="SSF57756">
    <property type="entry name" value="Retrovirus zinc finger-like domains"/>
    <property type="match status" value="1"/>
</dbReference>
<dbReference type="PANTHER" id="PTHR33054:SF9">
    <property type="entry name" value="CCHC-TYPE DOMAIN-CONTAINING PROTEIN"/>
    <property type="match status" value="1"/>
</dbReference>
<dbReference type="Pfam" id="PF00098">
    <property type="entry name" value="zf-CCHC"/>
    <property type="match status" value="1"/>
</dbReference>
<dbReference type="Gene3D" id="4.10.60.10">
    <property type="entry name" value="Zinc finger, CCHC-type"/>
    <property type="match status" value="1"/>
</dbReference>
<evidence type="ECO:0000313" key="4">
    <source>
        <dbReference type="EMBL" id="KAK9994918.1"/>
    </source>
</evidence>
<organism evidence="4 5">
    <name type="scientific">Lithocarpus litseifolius</name>
    <dbReference type="NCBI Taxonomy" id="425828"/>
    <lineage>
        <taxon>Eukaryota</taxon>
        <taxon>Viridiplantae</taxon>
        <taxon>Streptophyta</taxon>
        <taxon>Embryophyta</taxon>
        <taxon>Tracheophyta</taxon>
        <taxon>Spermatophyta</taxon>
        <taxon>Magnoliopsida</taxon>
        <taxon>eudicotyledons</taxon>
        <taxon>Gunneridae</taxon>
        <taxon>Pentapetalae</taxon>
        <taxon>rosids</taxon>
        <taxon>fabids</taxon>
        <taxon>Fagales</taxon>
        <taxon>Fagaceae</taxon>
        <taxon>Lithocarpus</taxon>
    </lineage>
</organism>
<dbReference type="GO" id="GO:0003676">
    <property type="term" value="F:nucleic acid binding"/>
    <property type="evidence" value="ECO:0007669"/>
    <property type="project" value="InterPro"/>
</dbReference>
<dbReference type="AlphaFoldDB" id="A0AAW2CB57"/>
<protein>
    <recommendedName>
        <fullName evidence="3">CCHC-type domain-containing protein</fullName>
    </recommendedName>
</protein>
<dbReference type="SMART" id="SM00343">
    <property type="entry name" value="ZnF_C2HC"/>
    <property type="match status" value="1"/>
</dbReference>
<feature type="domain" description="CCHC-type" evidence="3">
    <location>
        <begin position="318"/>
        <end position="334"/>
    </location>
</feature>
<reference evidence="4 5" key="1">
    <citation type="submission" date="2024-01" db="EMBL/GenBank/DDBJ databases">
        <title>A telomere-to-telomere, gap-free genome of sweet tea (Lithocarpus litseifolius).</title>
        <authorList>
            <person name="Zhou J."/>
        </authorList>
    </citation>
    <scope>NUCLEOTIDE SEQUENCE [LARGE SCALE GENOMIC DNA]</scope>
    <source>
        <strain evidence="4">Zhou-2022a</strain>
        <tissue evidence="4">Leaf</tissue>
    </source>
</reference>
<feature type="coiled-coil region" evidence="2">
    <location>
        <begin position="476"/>
        <end position="510"/>
    </location>
</feature>
<evidence type="ECO:0000256" key="1">
    <source>
        <dbReference type="PROSITE-ProRule" id="PRU00047"/>
    </source>
</evidence>
<keyword evidence="2" id="KW-0175">Coiled coil</keyword>
<keyword evidence="1" id="KW-0863">Zinc-finger</keyword>
<dbReference type="PANTHER" id="PTHR33054">
    <property type="entry name" value="CCHC-TYPE DOMAIN-CONTAINING PROTEIN"/>
    <property type="match status" value="1"/>
</dbReference>
<keyword evidence="5" id="KW-1185">Reference proteome</keyword>
<dbReference type="Pfam" id="PF24925">
    <property type="entry name" value="DUF7746"/>
    <property type="match status" value="1"/>
</dbReference>
<comment type="caution">
    <text evidence="4">The sequence shown here is derived from an EMBL/GenBank/DDBJ whole genome shotgun (WGS) entry which is preliminary data.</text>
</comment>